<proteinExistence type="predicted"/>
<reference evidence="1" key="1">
    <citation type="submission" date="2019-09" db="EMBL/GenBank/DDBJ databases">
        <authorList>
            <person name="Rodrigo-Torres L."/>
            <person name="Arahal R. D."/>
            <person name="Lucena T."/>
        </authorList>
    </citation>
    <scope>NUCLEOTIDE SEQUENCE</scope>
    <source>
        <strain evidence="1">ISS653</strain>
    </source>
</reference>
<protein>
    <submittedName>
        <fullName evidence="1">Uncharacterized protein</fullName>
    </submittedName>
</protein>
<gene>
    <name evidence="1" type="ORF">FVB9532_02574</name>
</gene>
<dbReference type="Proteomes" id="UP000356253">
    <property type="component" value="Unassembled WGS sequence"/>
</dbReference>
<comment type="caution">
    <text evidence="1">The sequence shown here is derived from an EMBL/GenBank/DDBJ whole genome shotgun (WGS) entry which is preliminary data.</text>
</comment>
<accession>A0AC61YA78</accession>
<evidence type="ECO:0000313" key="2">
    <source>
        <dbReference type="Proteomes" id="UP000356253"/>
    </source>
</evidence>
<name>A0AC61YA78_9FLAO</name>
<evidence type="ECO:0000313" key="1">
    <source>
        <dbReference type="EMBL" id="VVV01284.1"/>
    </source>
</evidence>
<sequence>MRKKIKWTIIILMVLVLGGALGFYIWKGETKSYSPEDTVYYQKGSLKVKVFYNRPYKKGRDIFGDLVPYGEVWRTGANEATTFEVNKDILIDGTLLKSGTYTLWTIPNPDSWKVIFNEKMYTWGIDLTTKEAARDPEYDVLTLEVPVNKNLSPIEQFTIYFDDQQNLNVMFLAWDQTVIAIPFKEANPTKKPEA</sequence>
<dbReference type="EMBL" id="CABVMM010000010">
    <property type="protein sequence ID" value="VVV01284.1"/>
    <property type="molecule type" value="Genomic_DNA"/>
</dbReference>
<keyword evidence="2" id="KW-1185">Reference proteome</keyword>
<organism evidence="1 2">
    <name type="scientific">Mesonia oceanica</name>
    <dbReference type="NCBI Taxonomy" id="2687242"/>
    <lineage>
        <taxon>Bacteria</taxon>
        <taxon>Pseudomonadati</taxon>
        <taxon>Bacteroidota</taxon>
        <taxon>Flavobacteriia</taxon>
        <taxon>Flavobacteriales</taxon>
        <taxon>Flavobacteriaceae</taxon>
        <taxon>Mesonia</taxon>
    </lineage>
</organism>